<proteinExistence type="predicted"/>
<reference evidence="1 4" key="3">
    <citation type="journal article" date="2019" name="Nat. Med.">
        <title>A library of human gut bacterial isolates paired with longitudinal multiomics data enables mechanistic microbiome research.</title>
        <authorList>
            <person name="Poyet M."/>
            <person name="Groussin M."/>
            <person name="Gibbons S.M."/>
            <person name="Avila-Pacheco J."/>
            <person name="Jiang X."/>
            <person name="Kearney S.M."/>
            <person name="Perrotta A.R."/>
            <person name="Berdy B."/>
            <person name="Zhao S."/>
            <person name="Lieberman T.D."/>
            <person name="Swanson P.K."/>
            <person name="Smith M."/>
            <person name="Roesemann S."/>
            <person name="Alexander J.E."/>
            <person name="Rich S.A."/>
            <person name="Livny J."/>
            <person name="Vlamakis H."/>
            <person name="Clish C."/>
            <person name="Bullock K."/>
            <person name="Deik A."/>
            <person name="Scott J."/>
            <person name="Pierce K.A."/>
            <person name="Xavier R.J."/>
            <person name="Alm E.J."/>
        </authorList>
    </citation>
    <scope>NUCLEOTIDE SEQUENCE [LARGE SCALE GENOMIC DNA]</scope>
    <source>
        <strain evidence="1 4">BIOML-A2</strain>
    </source>
</reference>
<protein>
    <submittedName>
        <fullName evidence="2">Uncharacterized protein</fullName>
    </submittedName>
</protein>
<dbReference type="EMBL" id="WWVX01000002">
    <property type="protein sequence ID" value="MZL69147.1"/>
    <property type="molecule type" value="Genomic_DNA"/>
</dbReference>
<dbReference type="Proteomes" id="UP000474718">
    <property type="component" value="Unassembled WGS sequence"/>
</dbReference>
<evidence type="ECO:0000313" key="3">
    <source>
        <dbReference type="Proteomes" id="UP000184089"/>
    </source>
</evidence>
<dbReference type="AlphaFoldDB" id="A0AAQ1MDR7"/>
<evidence type="ECO:0000313" key="2">
    <source>
        <dbReference type="EMBL" id="SHG13331.1"/>
    </source>
</evidence>
<organism evidence="2 3">
    <name type="scientific">Bittarella massiliensis</name>
    <name type="common">ex Durand et al. 2017</name>
    <dbReference type="NCBI Taxonomy" id="1720313"/>
    <lineage>
        <taxon>Bacteria</taxon>
        <taxon>Bacillati</taxon>
        <taxon>Bacillota</taxon>
        <taxon>Clostridia</taxon>
        <taxon>Eubacteriales</taxon>
        <taxon>Oscillospiraceae</taxon>
        <taxon>Bittarella (ex Durand et al. 2017)</taxon>
    </lineage>
</organism>
<sequence>MAKFYALDNKLMCGGPEVRIGDRVYSVDDRKKTVVRMMDLTKKEDVSPTAVMEESLKLGLGAEAAKEIEKMDLSFAAYTELVRLVTAAMIGEEPEKMEERFQNGGKA</sequence>
<dbReference type="Proteomes" id="UP000184089">
    <property type="component" value="Unassembled WGS sequence"/>
</dbReference>
<keyword evidence="4" id="KW-1185">Reference proteome</keyword>
<gene>
    <name evidence="1" type="ORF">GT747_05105</name>
    <name evidence="2" type="ORF">SAMN05444424_1594</name>
</gene>
<name>A0AAQ1MDR7_9FIRM</name>
<evidence type="ECO:0000313" key="1">
    <source>
        <dbReference type="EMBL" id="MZL69147.1"/>
    </source>
</evidence>
<evidence type="ECO:0000313" key="4">
    <source>
        <dbReference type="Proteomes" id="UP000474718"/>
    </source>
</evidence>
<reference evidence="2" key="1">
    <citation type="submission" date="2016-11" db="EMBL/GenBank/DDBJ databases">
        <authorList>
            <person name="Varghese N."/>
            <person name="Submissions S."/>
        </authorList>
    </citation>
    <scope>NUCLEOTIDE SEQUENCE</scope>
    <source>
        <strain evidence="2">DSM 4029</strain>
    </source>
</reference>
<dbReference type="RefSeq" id="WP_021658070.1">
    <property type="nucleotide sequence ID" value="NZ_FQVY01000002.1"/>
</dbReference>
<comment type="caution">
    <text evidence="2">The sequence shown here is derived from an EMBL/GenBank/DDBJ whole genome shotgun (WGS) entry which is preliminary data.</text>
</comment>
<dbReference type="EMBL" id="FQVY01000002">
    <property type="protein sequence ID" value="SHG13331.1"/>
    <property type="molecule type" value="Genomic_DNA"/>
</dbReference>
<reference evidence="3" key="2">
    <citation type="submission" date="2016-11" db="EMBL/GenBank/DDBJ databases">
        <authorList>
            <person name="Jaros S."/>
            <person name="Januszkiewicz K."/>
            <person name="Wedrychowicz H."/>
        </authorList>
    </citation>
    <scope>NUCLEOTIDE SEQUENCE [LARGE SCALE GENOMIC DNA]</scope>
    <source>
        <strain evidence="3">DSM 4029</strain>
    </source>
</reference>
<accession>A0AAQ1MDR7</accession>